<keyword evidence="15" id="KW-1185">Reference proteome</keyword>
<dbReference type="Pfam" id="PF02518">
    <property type="entry name" value="HATPase_c"/>
    <property type="match status" value="1"/>
</dbReference>
<dbReference type="SUPFAM" id="SSF55874">
    <property type="entry name" value="ATPase domain of HSP90 chaperone/DNA topoisomerase II/histidine kinase"/>
    <property type="match status" value="1"/>
</dbReference>
<evidence type="ECO:0000313" key="14">
    <source>
        <dbReference type="EMBL" id="PZD94301.1"/>
    </source>
</evidence>
<evidence type="ECO:0000256" key="11">
    <source>
        <dbReference type="ARBA" id="ARBA00023136"/>
    </source>
</evidence>
<name>A0A2W1LR47_9BACL</name>
<comment type="subcellular location">
    <subcellularLocation>
        <location evidence="1">Cell membrane</location>
        <topology evidence="1">Multi-pass membrane protein</topology>
    </subcellularLocation>
</comment>
<dbReference type="OrthoDB" id="9776552at2"/>
<evidence type="ECO:0000256" key="3">
    <source>
        <dbReference type="ARBA" id="ARBA00022553"/>
    </source>
</evidence>
<organism evidence="14 15">
    <name type="scientific">Paenibacillus sambharensis</name>
    <dbReference type="NCBI Taxonomy" id="1803190"/>
    <lineage>
        <taxon>Bacteria</taxon>
        <taxon>Bacillati</taxon>
        <taxon>Bacillota</taxon>
        <taxon>Bacilli</taxon>
        <taxon>Bacillales</taxon>
        <taxon>Paenibacillaceae</taxon>
        <taxon>Paenibacillus</taxon>
    </lineage>
</organism>
<keyword evidence="6" id="KW-0547">Nucleotide-binding</keyword>
<feature type="transmembrane region" description="Helical" evidence="12">
    <location>
        <begin position="309"/>
        <end position="331"/>
    </location>
</feature>
<dbReference type="PANTHER" id="PTHR34220:SF11">
    <property type="entry name" value="SENSOR PROTEIN KINASE HPTS"/>
    <property type="match status" value="1"/>
</dbReference>
<dbReference type="Pfam" id="PF00672">
    <property type="entry name" value="HAMP"/>
    <property type="match status" value="1"/>
</dbReference>
<keyword evidence="9 12" id="KW-1133">Transmembrane helix</keyword>
<evidence type="ECO:0000259" key="13">
    <source>
        <dbReference type="PROSITE" id="PS50885"/>
    </source>
</evidence>
<keyword evidence="10" id="KW-0902">Two-component regulatory system</keyword>
<evidence type="ECO:0000256" key="7">
    <source>
        <dbReference type="ARBA" id="ARBA00022777"/>
    </source>
</evidence>
<dbReference type="InterPro" id="IPR036890">
    <property type="entry name" value="HATPase_C_sf"/>
</dbReference>
<evidence type="ECO:0000256" key="1">
    <source>
        <dbReference type="ARBA" id="ARBA00004651"/>
    </source>
</evidence>
<evidence type="ECO:0000256" key="10">
    <source>
        <dbReference type="ARBA" id="ARBA00023012"/>
    </source>
</evidence>
<keyword evidence="5 12" id="KW-0812">Transmembrane</keyword>
<evidence type="ECO:0000256" key="6">
    <source>
        <dbReference type="ARBA" id="ARBA00022741"/>
    </source>
</evidence>
<dbReference type="Gene3D" id="6.10.340.10">
    <property type="match status" value="1"/>
</dbReference>
<dbReference type="InterPro" id="IPR050640">
    <property type="entry name" value="Bact_2-comp_sensor_kinase"/>
</dbReference>
<dbReference type="GO" id="GO:0005886">
    <property type="term" value="C:plasma membrane"/>
    <property type="evidence" value="ECO:0007669"/>
    <property type="project" value="UniProtKB-SubCell"/>
</dbReference>
<evidence type="ECO:0000313" key="15">
    <source>
        <dbReference type="Proteomes" id="UP000249522"/>
    </source>
</evidence>
<dbReference type="Proteomes" id="UP000249522">
    <property type="component" value="Unassembled WGS sequence"/>
</dbReference>
<proteinExistence type="predicted"/>
<comment type="caution">
    <text evidence="14">The sequence shown here is derived from an EMBL/GenBank/DDBJ whole genome shotgun (WGS) entry which is preliminary data.</text>
</comment>
<reference evidence="14 15" key="1">
    <citation type="submission" date="2018-06" db="EMBL/GenBank/DDBJ databases">
        <title>Paenibacillus imtechensis sp. nov.</title>
        <authorList>
            <person name="Pinnaka A.K."/>
            <person name="Singh H."/>
            <person name="Kaur M."/>
        </authorList>
    </citation>
    <scope>NUCLEOTIDE SEQUENCE [LARGE SCALE GENOMIC DNA]</scope>
    <source>
        <strain evidence="14 15">SMB1</strain>
    </source>
</reference>
<keyword evidence="8" id="KW-0067">ATP-binding</keyword>
<protein>
    <recommendedName>
        <fullName evidence="13">HAMP domain-containing protein</fullName>
    </recommendedName>
</protein>
<feature type="domain" description="HAMP" evidence="13">
    <location>
        <begin position="331"/>
        <end position="383"/>
    </location>
</feature>
<evidence type="ECO:0000256" key="5">
    <source>
        <dbReference type="ARBA" id="ARBA00022692"/>
    </source>
</evidence>
<evidence type="ECO:0000256" key="2">
    <source>
        <dbReference type="ARBA" id="ARBA00022475"/>
    </source>
</evidence>
<dbReference type="CDD" id="cd06225">
    <property type="entry name" value="HAMP"/>
    <property type="match status" value="1"/>
</dbReference>
<dbReference type="GO" id="GO:0000155">
    <property type="term" value="F:phosphorelay sensor kinase activity"/>
    <property type="evidence" value="ECO:0007669"/>
    <property type="project" value="InterPro"/>
</dbReference>
<dbReference type="EMBL" id="QKRB01000053">
    <property type="protein sequence ID" value="PZD94301.1"/>
    <property type="molecule type" value="Genomic_DNA"/>
</dbReference>
<accession>A0A2W1LR47</accession>
<sequence>MLMGLLEWMKRSLRTKLIVFLIIAITVPMLLSIYLTNSRTTEIVTEDALQQASNLVFQGKTNLIHYFDVTNQASLLPYNDTKFGDTLYRILERGKTDYLSEEEIYRTIQSISRSVREIRQVYLHAEMAEKGYLIIQGNLKKAEQSAPHEGVTFPEDRNVSVQAAHKSHEYGIHTNPYYPPEEVITIHRRIIRIPSYKQIGTISIDLKKDVVDSICSQLYDPSKEQLYLLSEDGSIVYGPQGAESGAILNEPWVKTLTEAGGPSGTGRTGSSSTSSWYVYEKLETSYMNWTLVKLIPQSVLTESTRQVTFVNTVILTIFLLAAIAAAVYVSFRITRPMKHLIRYINQVQTGDLDVDIRIQGTDEIGMLAGKFRKMMETINNLILREYRLQLASKSNQLRALQAQIQPHFLYNALQSIGTLALQHQAPKVYTLIAQLAKMMRYSMSTSDQPVTVHDELEHVKAYLALQQQRFGDKVTVQYDIQDKAAAVKVPRMLVQPLVENAFKHGFDPAGGRIHISITARIIGDLLQLTVEDDGPGMTERRLGQVRDALRIARVNEHEQWLDEHIGLVNVMTRMRLYSGPEADIMLEQPGNYEKGAGGLRVILQLPGSKEEQE</sequence>
<keyword evidence="3" id="KW-0597">Phosphoprotein</keyword>
<dbReference type="GO" id="GO:0005524">
    <property type="term" value="F:ATP binding"/>
    <property type="evidence" value="ECO:0007669"/>
    <property type="project" value="UniProtKB-KW"/>
</dbReference>
<dbReference type="InterPro" id="IPR003660">
    <property type="entry name" value="HAMP_dom"/>
</dbReference>
<keyword evidence="11 12" id="KW-0472">Membrane</keyword>
<dbReference type="Gene3D" id="3.30.565.10">
    <property type="entry name" value="Histidine kinase-like ATPase, C-terminal domain"/>
    <property type="match status" value="1"/>
</dbReference>
<evidence type="ECO:0000256" key="9">
    <source>
        <dbReference type="ARBA" id="ARBA00022989"/>
    </source>
</evidence>
<dbReference type="SMART" id="SM00304">
    <property type="entry name" value="HAMP"/>
    <property type="match status" value="1"/>
</dbReference>
<dbReference type="SUPFAM" id="SSF158472">
    <property type="entry name" value="HAMP domain-like"/>
    <property type="match status" value="1"/>
</dbReference>
<dbReference type="InterPro" id="IPR003594">
    <property type="entry name" value="HATPase_dom"/>
</dbReference>
<keyword evidence="2" id="KW-1003">Cell membrane</keyword>
<dbReference type="InterPro" id="IPR010559">
    <property type="entry name" value="Sig_transdc_His_kin_internal"/>
</dbReference>
<dbReference type="PROSITE" id="PS50885">
    <property type="entry name" value="HAMP"/>
    <property type="match status" value="1"/>
</dbReference>
<keyword evidence="4" id="KW-0808">Transferase</keyword>
<dbReference type="AlphaFoldDB" id="A0A2W1LR47"/>
<dbReference type="PANTHER" id="PTHR34220">
    <property type="entry name" value="SENSOR HISTIDINE KINASE YPDA"/>
    <property type="match status" value="1"/>
</dbReference>
<gene>
    <name evidence="14" type="ORF">DNH61_17985</name>
</gene>
<keyword evidence="7" id="KW-0418">Kinase</keyword>
<evidence type="ECO:0000256" key="12">
    <source>
        <dbReference type="SAM" id="Phobius"/>
    </source>
</evidence>
<evidence type="ECO:0000256" key="8">
    <source>
        <dbReference type="ARBA" id="ARBA00022840"/>
    </source>
</evidence>
<dbReference type="Pfam" id="PF06580">
    <property type="entry name" value="His_kinase"/>
    <property type="match status" value="1"/>
</dbReference>
<evidence type="ECO:0000256" key="4">
    <source>
        <dbReference type="ARBA" id="ARBA00022679"/>
    </source>
</evidence>